<evidence type="ECO:0000256" key="3">
    <source>
        <dbReference type="SAM" id="MobiDB-lite"/>
    </source>
</evidence>
<evidence type="ECO:0000259" key="4">
    <source>
        <dbReference type="Pfam" id="PF01555"/>
    </source>
</evidence>
<reference evidence="8" key="1">
    <citation type="submission" date="2019-03" db="EMBL/GenBank/DDBJ databases">
        <authorList>
            <person name="Danneels B."/>
        </authorList>
    </citation>
    <scope>NUCLEOTIDE SEQUENCE</scope>
</reference>
<dbReference type="GO" id="GO:0003677">
    <property type="term" value="F:DNA binding"/>
    <property type="evidence" value="ECO:0007669"/>
    <property type="project" value="InterPro"/>
</dbReference>
<evidence type="ECO:0000313" key="8">
    <source>
        <dbReference type="EMBL" id="VFR60572.1"/>
    </source>
</evidence>
<dbReference type="EMBL" id="CAADID010000023">
    <property type="protein sequence ID" value="VFR73757.1"/>
    <property type="molecule type" value="Genomic_DNA"/>
</dbReference>
<evidence type="ECO:0000313" key="9">
    <source>
        <dbReference type="EMBL" id="VFR73757.1"/>
    </source>
</evidence>
<dbReference type="InterPro" id="IPR002941">
    <property type="entry name" value="DNA_methylase_N4/N6"/>
</dbReference>
<evidence type="ECO:0000313" key="7">
    <source>
        <dbReference type="EMBL" id="VFR57150.1"/>
    </source>
</evidence>
<keyword evidence="2 8" id="KW-0808">Transferase</keyword>
<dbReference type="GO" id="GO:0008170">
    <property type="term" value="F:N-methyltransferase activity"/>
    <property type="evidence" value="ECO:0007669"/>
    <property type="project" value="InterPro"/>
</dbReference>
<dbReference type="Pfam" id="PF01555">
    <property type="entry name" value="N6_N4_Mtase"/>
    <property type="match status" value="1"/>
</dbReference>
<feature type="domain" description="DNA methylase N-4/N-6" evidence="4">
    <location>
        <begin position="14"/>
        <end position="292"/>
    </location>
</feature>
<dbReference type="InterPro" id="IPR029063">
    <property type="entry name" value="SAM-dependent_MTases_sf"/>
</dbReference>
<evidence type="ECO:0000256" key="1">
    <source>
        <dbReference type="ARBA" id="ARBA00022603"/>
    </source>
</evidence>
<dbReference type="EMBL" id="CAADIP010000006">
    <property type="protein sequence ID" value="VFR82129.1"/>
    <property type="molecule type" value="Genomic_DNA"/>
</dbReference>
<evidence type="ECO:0000313" key="10">
    <source>
        <dbReference type="EMBL" id="VFR82129.1"/>
    </source>
</evidence>
<evidence type="ECO:0000313" key="5">
    <source>
        <dbReference type="EMBL" id="VFR30415.1"/>
    </source>
</evidence>
<dbReference type="GO" id="GO:0032259">
    <property type="term" value="P:methylation"/>
    <property type="evidence" value="ECO:0007669"/>
    <property type="project" value="UniProtKB-KW"/>
</dbReference>
<protein>
    <submittedName>
        <fullName evidence="8">DNA modification methyltransferase</fullName>
        <ecNumber evidence="8">2.1.1.-</ecNumber>
    </submittedName>
</protein>
<dbReference type="EMBL" id="CAADIG010000014">
    <property type="protein sequence ID" value="VFR42652.1"/>
    <property type="molecule type" value="Genomic_DNA"/>
</dbReference>
<dbReference type="PRINTS" id="PR00508">
    <property type="entry name" value="S21N4MTFRASE"/>
</dbReference>
<organism evidence="8">
    <name type="scientific">plant metagenome</name>
    <dbReference type="NCBI Taxonomy" id="1297885"/>
    <lineage>
        <taxon>unclassified sequences</taxon>
        <taxon>metagenomes</taxon>
        <taxon>organismal metagenomes</taxon>
    </lineage>
</organism>
<dbReference type="EMBL" id="CAADHY010000027">
    <property type="protein sequence ID" value="VFR30415.1"/>
    <property type="molecule type" value="Genomic_DNA"/>
</dbReference>
<proteinExistence type="predicted"/>
<evidence type="ECO:0000256" key="2">
    <source>
        <dbReference type="ARBA" id="ARBA00022679"/>
    </source>
</evidence>
<accession>A0A484SD65</accession>
<dbReference type="SUPFAM" id="SSF53335">
    <property type="entry name" value="S-adenosyl-L-methionine-dependent methyltransferases"/>
    <property type="match status" value="1"/>
</dbReference>
<evidence type="ECO:0000313" key="11">
    <source>
        <dbReference type="EMBL" id="VFS22854.1"/>
    </source>
</evidence>
<dbReference type="EMBL" id="CAADII010000073">
    <property type="protein sequence ID" value="VFR57150.1"/>
    <property type="molecule type" value="Genomic_DNA"/>
</dbReference>
<sequence length="296" mass="33342">MRLLRRMRADGVRVQSCVTSPPYFGLRIYLPPGHPRKHLEIGAQGTPEQYIRRLVQVFRAVRDLLADDGTLWIVIGDSYAARRSDQAASTRGNTKHGSVRAAVGAIRPHPDVKAKDLLGIPWTLAFALRRDGWYLRQSIIWHKPNVMPESVTDRCTRSHEHVFLLSKQARYYFDHEAIREPSVAPRGPGNLNPVRRPPYERSSGSIRAGLHKIGARPLRNKRDVWTVATKAFKGGHFAVFPDRLIVPCVLAGTRIGDTVLDPFMGSGTTAAVALRLQRHFVGCELNRSFIDQQRLH</sequence>
<evidence type="ECO:0000313" key="6">
    <source>
        <dbReference type="EMBL" id="VFR42652.1"/>
    </source>
</evidence>
<dbReference type="Gene3D" id="3.40.50.150">
    <property type="entry name" value="Vaccinia Virus protein VP39"/>
    <property type="match status" value="1"/>
</dbReference>
<keyword evidence="1 8" id="KW-0489">Methyltransferase</keyword>
<dbReference type="EC" id="2.1.1.-" evidence="8"/>
<name>A0A484SD65_9ZZZZ</name>
<dbReference type="AlphaFoldDB" id="A0A484SD65"/>
<dbReference type="EMBL" id="CAADIZ010000018">
    <property type="protein sequence ID" value="VFS22854.1"/>
    <property type="molecule type" value="Genomic_DNA"/>
</dbReference>
<dbReference type="InterPro" id="IPR001091">
    <property type="entry name" value="RM_Methyltransferase"/>
</dbReference>
<dbReference type="EMBL" id="CAADIK010000002">
    <property type="protein sequence ID" value="VFR60572.1"/>
    <property type="molecule type" value="Genomic_DNA"/>
</dbReference>
<gene>
    <name evidence="5" type="ORF">AMP9_4544</name>
    <name evidence="6" type="ORF">ANT2_4363</name>
    <name evidence="9" type="ORF">ANT3_4367</name>
    <name evidence="7" type="ORF">BRI6_4711</name>
    <name evidence="8" type="ORF">BRI9_4713</name>
    <name evidence="10" type="ORF">IVO3_4710</name>
    <name evidence="11" type="ORF">RAN7_4701</name>
</gene>
<feature type="region of interest" description="Disordered" evidence="3">
    <location>
        <begin position="183"/>
        <end position="203"/>
    </location>
</feature>